<proteinExistence type="predicted"/>
<dbReference type="InterPro" id="IPR014755">
    <property type="entry name" value="Cu-Rt/internalin_Ig-like"/>
</dbReference>
<name>A0ABS3CM85_9BACT</name>
<reference evidence="3 4" key="1">
    <citation type="submission" date="2021-03" db="EMBL/GenBank/DDBJ databases">
        <title>novel species isolated from a fishpond in China.</title>
        <authorList>
            <person name="Lu H."/>
            <person name="Cai Z."/>
        </authorList>
    </citation>
    <scope>NUCLEOTIDE SEQUENCE [LARGE SCALE GENOMIC DNA]</scope>
    <source>
        <strain evidence="3 4">YJ13C</strain>
    </source>
</reference>
<evidence type="ECO:0000256" key="1">
    <source>
        <dbReference type="ARBA" id="ARBA00022729"/>
    </source>
</evidence>
<evidence type="ECO:0000259" key="2">
    <source>
        <dbReference type="Pfam" id="PF13205"/>
    </source>
</evidence>
<gene>
    <name evidence="3" type="ORF">J0A69_15025</name>
</gene>
<organism evidence="3 4">
    <name type="scientific">Algoriphagus pacificus</name>
    <dbReference type="NCBI Taxonomy" id="2811234"/>
    <lineage>
        <taxon>Bacteria</taxon>
        <taxon>Pseudomonadati</taxon>
        <taxon>Bacteroidota</taxon>
        <taxon>Cytophagia</taxon>
        <taxon>Cytophagales</taxon>
        <taxon>Cyclobacteriaceae</taxon>
        <taxon>Algoriphagus</taxon>
    </lineage>
</organism>
<comment type="caution">
    <text evidence="3">The sequence shown here is derived from an EMBL/GenBank/DDBJ whole genome shotgun (WGS) entry which is preliminary data.</text>
</comment>
<feature type="domain" description="SbsA Ig-like" evidence="2">
    <location>
        <begin position="263"/>
        <end position="337"/>
    </location>
</feature>
<dbReference type="InterPro" id="IPR032812">
    <property type="entry name" value="SbsA_Ig"/>
</dbReference>
<evidence type="ECO:0000313" key="3">
    <source>
        <dbReference type="EMBL" id="MBN7816759.1"/>
    </source>
</evidence>
<sequence length="366" mass="41825">MKCFSHKIRLCSFHSLIFFVLVFLNSCSQNQEDQLIIVWENDKAIGLEIPKHISMENLEVRLLQEGDRTPMLGSFEETDNGMLFKPLIPFTRGLSYELVSGDKQLGQILIPFPNMEDATPELQAVYPTQDTVPENLLKIYLTFSQPMKEGVALNYLTLLNSYRDTVPGVFLDLQPELWNESRTQLTVWLDPGRIKRDLIPNLEMGAPLENNQGYELMVSEGWKAQNGLELGTGFSKSFIVTQRDSISPNPDQWHITIPKANSRDKLKVDFLEALDYSLLQEVFTLQSEDGQEISGIWELGSEEKAITFSPNDNWKTGNYSIQIESRLEDLAGNNLNRLFEVDLEQPQNQKESTKLKEVSFNINDLK</sequence>
<accession>A0ABS3CM85</accession>
<dbReference type="Pfam" id="PF13205">
    <property type="entry name" value="Big_5"/>
    <property type="match status" value="1"/>
</dbReference>
<keyword evidence="4" id="KW-1185">Reference proteome</keyword>
<keyword evidence="1" id="KW-0732">Signal</keyword>
<dbReference type="Gene3D" id="2.60.40.1220">
    <property type="match status" value="1"/>
</dbReference>
<protein>
    <submittedName>
        <fullName evidence="3">Ig-like domain-containing protein</fullName>
    </submittedName>
</protein>
<dbReference type="Proteomes" id="UP000664480">
    <property type="component" value="Unassembled WGS sequence"/>
</dbReference>
<dbReference type="EMBL" id="JAFKCU010000003">
    <property type="protein sequence ID" value="MBN7816759.1"/>
    <property type="molecule type" value="Genomic_DNA"/>
</dbReference>
<evidence type="ECO:0000313" key="4">
    <source>
        <dbReference type="Proteomes" id="UP000664480"/>
    </source>
</evidence>